<name>A0ABU6QXP7_9FABA</name>
<feature type="non-terminal residue" evidence="2">
    <location>
        <position position="82"/>
    </location>
</feature>
<feature type="compositionally biased region" description="Polar residues" evidence="1">
    <location>
        <begin position="25"/>
        <end position="43"/>
    </location>
</feature>
<accession>A0ABU6QXP7</accession>
<dbReference type="EMBL" id="JASCZI010002668">
    <property type="protein sequence ID" value="MED6116353.1"/>
    <property type="molecule type" value="Genomic_DNA"/>
</dbReference>
<organism evidence="2 3">
    <name type="scientific">Stylosanthes scabra</name>
    <dbReference type="NCBI Taxonomy" id="79078"/>
    <lineage>
        <taxon>Eukaryota</taxon>
        <taxon>Viridiplantae</taxon>
        <taxon>Streptophyta</taxon>
        <taxon>Embryophyta</taxon>
        <taxon>Tracheophyta</taxon>
        <taxon>Spermatophyta</taxon>
        <taxon>Magnoliopsida</taxon>
        <taxon>eudicotyledons</taxon>
        <taxon>Gunneridae</taxon>
        <taxon>Pentapetalae</taxon>
        <taxon>rosids</taxon>
        <taxon>fabids</taxon>
        <taxon>Fabales</taxon>
        <taxon>Fabaceae</taxon>
        <taxon>Papilionoideae</taxon>
        <taxon>50 kb inversion clade</taxon>
        <taxon>dalbergioids sensu lato</taxon>
        <taxon>Dalbergieae</taxon>
        <taxon>Pterocarpus clade</taxon>
        <taxon>Stylosanthes</taxon>
    </lineage>
</organism>
<keyword evidence="3" id="KW-1185">Reference proteome</keyword>
<gene>
    <name evidence="2" type="ORF">PIB30_099484</name>
</gene>
<feature type="compositionally biased region" description="Polar residues" evidence="1">
    <location>
        <begin position="72"/>
        <end position="82"/>
    </location>
</feature>
<evidence type="ECO:0000313" key="2">
    <source>
        <dbReference type="EMBL" id="MED6116353.1"/>
    </source>
</evidence>
<evidence type="ECO:0000256" key="1">
    <source>
        <dbReference type="SAM" id="MobiDB-lite"/>
    </source>
</evidence>
<proteinExistence type="predicted"/>
<evidence type="ECO:0000313" key="3">
    <source>
        <dbReference type="Proteomes" id="UP001341840"/>
    </source>
</evidence>
<dbReference type="Proteomes" id="UP001341840">
    <property type="component" value="Unassembled WGS sequence"/>
</dbReference>
<reference evidence="2 3" key="1">
    <citation type="journal article" date="2023" name="Plants (Basel)">
        <title>Bridging the Gap: Combining Genomics and Transcriptomics Approaches to Understand Stylosanthes scabra, an Orphan Legume from the Brazilian Caatinga.</title>
        <authorList>
            <person name="Ferreira-Neto J.R.C."/>
            <person name="da Silva M.D."/>
            <person name="Binneck E."/>
            <person name="de Melo N.F."/>
            <person name="da Silva R.H."/>
            <person name="de Melo A.L.T.M."/>
            <person name="Pandolfi V."/>
            <person name="Bustamante F.O."/>
            <person name="Brasileiro-Vidal A.C."/>
            <person name="Benko-Iseppon A.M."/>
        </authorList>
    </citation>
    <scope>NUCLEOTIDE SEQUENCE [LARGE SCALE GENOMIC DNA]</scope>
    <source>
        <tissue evidence="2">Leaves</tissue>
    </source>
</reference>
<sequence length="82" mass="8661">MAKGLEAVAAMRRRLLAGNLATEEGSLSATHSNKDNAQGTSKVIKTGPSPLSSPPRKKKKKGKDSSFEEFVSANNEALQSFG</sequence>
<protein>
    <submittedName>
        <fullName evidence="2">Uncharacterized protein</fullName>
    </submittedName>
</protein>
<feature type="region of interest" description="Disordered" evidence="1">
    <location>
        <begin position="22"/>
        <end position="82"/>
    </location>
</feature>
<comment type="caution">
    <text evidence="2">The sequence shown here is derived from an EMBL/GenBank/DDBJ whole genome shotgun (WGS) entry which is preliminary data.</text>
</comment>